<dbReference type="InterPro" id="IPR027417">
    <property type="entry name" value="P-loop_NTPase"/>
</dbReference>
<reference evidence="3 4" key="1">
    <citation type="journal article" date="2020" name="Syst. Appl. Microbiol.">
        <title>Alienimonas chondri sp. nov., a novel planctomycete isolated from the biofilm of the red alga Chondrus crispus.</title>
        <authorList>
            <person name="Vitorino I."/>
            <person name="Albuquerque L."/>
            <person name="Wiegand S."/>
            <person name="Kallscheuer N."/>
            <person name="da Costa M.S."/>
            <person name="Lobo-da-Cunha A."/>
            <person name="Jogler C."/>
            <person name="Lage O.M."/>
        </authorList>
    </citation>
    <scope>NUCLEOTIDE SEQUENCE [LARGE SCALE GENOMIC DNA]</scope>
    <source>
        <strain evidence="3 4">LzC2</strain>
    </source>
</reference>
<sequence length="367" mass="40423">MTKTSATTVGFTLGKFAPLHAGHQALIETGLAETDRFIVLVYDAPEVTPVPLPVRVQWLRDLYPNIEVIAGWGGPSAVGDTPAIRALQEEFILKSLAGRRVTHFYCSEFYGEHVARALGAIDRRFDPSRERVPVSGTAVRADPIGLRDRVPPRVRWDLLTKVVFVGAPSTGKTTLCSALAERCGEPWAPEYGREYWARHQIDRRLSPEQLVEIAVGHRAAEERLAADARNTLFVDTDASTTRIFAEDYHGGALPELDRLAAACGGRYDLTFLCADDIPYEDTADRSGAAHRAVFQRRIRADLLARGRAFFTLRGSLEQRIDTAGAVMQNHRKWESLADRLWDGGQAAIARQSGDGLSSFAGSAERPD</sequence>
<proteinExistence type="predicted"/>
<dbReference type="Proteomes" id="UP000609651">
    <property type="component" value="Unassembled WGS sequence"/>
</dbReference>
<dbReference type="SUPFAM" id="SSF52374">
    <property type="entry name" value="Nucleotidylyl transferase"/>
    <property type="match status" value="1"/>
</dbReference>
<dbReference type="InterPro" id="IPR038727">
    <property type="entry name" value="NadR/Ttd14_AAA_dom"/>
</dbReference>
<name>A0ABX1VGE8_9PLAN</name>
<dbReference type="Pfam" id="PF13521">
    <property type="entry name" value="AAA_28"/>
    <property type="match status" value="1"/>
</dbReference>
<keyword evidence="4" id="KW-1185">Reference proteome</keyword>
<accession>A0ABX1VGE8</accession>
<dbReference type="PANTHER" id="PTHR37512:SF1">
    <property type="entry name" value="NADR_TTD14 AAA DOMAIN-CONTAINING PROTEIN"/>
    <property type="match status" value="1"/>
</dbReference>
<evidence type="ECO:0000259" key="2">
    <source>
        <dbReference type="Pfam" id="PF13521"/>
    </source>
</evidence>
<dbReference type="InterPro" id="IPR052735">
    <property type="entry name" value="NAD_biosynth-regulator"/>
</dbReference>
<evidence type="ECO:0000313" key="3">
    <source>
        <dbReference type="EMBL" id="NNJ26955.1"/>
    </source>
</evidence>
<dbReference type="Gene3D" id="3.40.50.300">
    <property type="entry name" value="P-loop containing nucleotide triphosphate hydrolases"/>
    <property type="match status" value="1"/>
</dbReference>
<protein>
    <recommendedName>
        <fullName evidence="5">Cytidyltransferase</fullName>
    </recommendedName>
</protein>
<comment type="caution">
    <text evidence="3">The sequence shown here is derived from an EMBL/GenBank/DDBJ whole genome shotgun (WGS) entry which is preliminary data.</text>
</comment>
<dbReference type="InterPro" id="IPR014729">
    <property type="entry name" value="Rossmann-like_a/b/a_fold"/>
</dbReference>
<dbReference type="RefSeq" id="WP_171188490.1">
    <property type="nucleotide sequence ID" value="NZ_WTPX01000110.1"/>
</dbReference>
<dbReference type="Gene3D" id="3.40.50.620">
    <property type="entry name" value="HUPs"/>
    <property type="match status" value="1"/>
</dbReference>
<dbReference type="EMBL" id="WTPX01000110">
    <property type="protein sequence ID" value="NNJ26955.1"/>
    <property type="molecule type" value="Genomic_DNA"/>
</dbReference>
<dbReference type="PANTHER" id="PTHR37512">
    <property type="entry name" value="TRIFUNCTIONAL NAD BIOSYNTHESIS/REGULATOR PROTEIN NADR"/>
    <property type="match status" value="1"/>
</dbReference>
<dbReference type="Pfam" id="PF01467">
    <property type="entry name" value="CTP_transf_like"/>
    <property type="match status" value="1"/>
</dbReference>
<organism evidence="3 4">
    <name type="scientific">Alienimonas chondri</name>
    <dbReference type="NCBI Taxonomy" id="2681879"/>
    <lineage>
        <taxon>Bacteria</taxon>
        <taxon>Pseudomonadati</taxon>
        <taxon>Planctomycetota</taxon>
        <taxon>Planctomycetia</taxon>
        <taxon>Planctomycetales</taxon>
        <taxon>Planctomycetaceae</taxon>
        <taxon>Alienimonas</taxon>
    </lineage>
</organism>
<gene>
    <name evidence="3" type="ORF">LzC2_30520</name>
</gene>
<feature type="domain" description="Cytidyltransferase-like" evidence="1">
    <location>
        <begin position="12"/>
        <end position="141"/>
    </location>
</feature>
<dbReference type="SUPFAM" id="SSF52540">
    <property type="entry name" value="P-loop containing nucleoside triphosphate hydrolases"/>
    <property type="match status" value="1"/>
</dbReference>
<dbReference type="InterPro" id="IPR004821">
    <property type="entry name" value="Cyt_trans-like"/>
</dbReference>
<evidence type="ECO:0000259" key="1">
    <source>
        <dbReference type="Pfam" id="PF01467"/>
    </source>
</evidence>
<dbReference type="NCBIfam" id="TIGR00125">
    <property type="entry name" value="cyt_tran_rel"/>
    <property type="match status" value="1"/>
</dbReference>
<evidence type="ECO:0000313" key="4">
    <source>
        <dbReference type="Proteomes" id="UP000609651"/>
    </source>
</evidence>
<feature type="domain" description="NadR/Ttd14 AAA" evidence="2">
    <location>
        <begin position="161"/>
        <end position="319"/>
    </location>
</feature>
<evidence type="ECO:0008006" key="5">
    <source>
        <dbReference type="Google" id="ProtNLM"/>
    </source>
</evidence>